<keyword evidence="4" id="KW-1185">Reference proteome</keyword>
<organism evidence="3 4">
    <name type="scientific">Psychroflexus salis</name>
    <dbReference type="NCBI Taxonomy" id="1526574"/>
    <lineage>
        <taxon>Bacteria</taxon>
        <taxon>Pseudomonadati</taxon>
        <taxon>Bacteroidota</taxon>
        <taxon>Flavobacteriia</taxon>
        <taxon>Flavobacteriales</taxon>
        <taxon>Flavobacteriaceae</taxon>
        <taxon>Psychroflexus</taxon>
    </lineage>
</organism>
<feature type="signal peptide" evidence="1">
    <location>
        <begin position="1"/>
        <end position="20"/>
    </location>
</feature>
<keyword evidence="1" id="KW-0732">Signal</keyword>
<protein>
    <recommendedName>
        <fullName evidence="2">SusE outer membrane protein domain-containing protein</fullName>
    </recommendedName>
</protein>
<evidence type="ECO:0000259" key="2">
    <source>
        <dbReference type="Pfam" id="PF14292"/>
    </source>
</evidence>
<dbReference type="Pfam" id="PF14292">
    <property type="entry name" value="SusE"/>
    <property type="match status" value="1"/>
</dbReference>
<comment type="caution">
    <text evidence="3">The sequence shown here is derived from an EMBL/GenBank/DDBJ whole genome shotgun (WGS) entry which is preliminary data.</text>
</comment>
<sequence length="418" mass="45775">MKNKISVLIAAFIVSLSFNACTDDDNLRFQTVENPEQITFLNNFLPEYVLSEETENNNAERFLWASPDFGAPTAVNYFLETSADGTFTEENTQVITSTSETQVSVSVSQMMDLAEAKGLSNNQVEDENGELVFDENGDPVYNNVGELFFRVRADLGDNAENSPETTSAVQVINVRILLAPVDGGDEGPTGDCELDQLWLVGAGVPDAGWGWGSPVQLLCTGDNVYSGNVNFSPENDGNFRFFTEEGNWDSGINFPGFVDEGFTVDEVFQDAQDGDNNFQFIGDAGIYFLTVDYNNMTISVGPEQTVGVCDLDQYWLVGAGVPDAGWGWGSPVSVACTGDNVYSGNVNFSPDNDGNFRFFTEEGNWDSGQNFPYFVEEGFTIDPLFQDAQDGDNNFQFIGEAGTYFLTVDMGNKVITLE</sequence>
<name>A0A917A349_9FLAO</name>
<evidence type="ECO:0000313" key="3">
    <source>
        <dbReference type="EMBL" id="GGE21834.1"/>
    </source>
</evidence>
<dbReference type="Proteomes" id="UP000599688">
    <property type="component" value="Unassembled WGS sequence"/>
</dbReference>
<feature type="domain" description="SusE outer membrane protein" evidence="2">
    <location>
        <begin position="30"/>
        <end position="123"/>
    </location>
</feature>
<gene>
    <name evidence="3" type="ORF">GCM10010831_23620</name>
</gene>
<reference evidence="3 4" key="1">
    <citation type="journal article" date="2014" name="Int. J. Syst. Evol. Microbiol.">
        <title>Complete genome sequence of Corynebacterium casei LMG S-19264T (=DSM 44701T), isolated from a smear-ripened cheese.</title>
        <authorList>
            <consortium name="US DOE Joint Genome Institute (JGI-PGF)"/>
            <person name="Walter F."/>
            <person name="Albersmeier A."/>
            <person name="Kalinowski J."/>
            <person name="Ruckert C."/>
        </authorList>
    </citation>
    <scope>NUCLEOTIDE SEQUENCE [LARGE SCALE GENOMIC DNA]</scope>
    <source>
        <strain evidence="3 4">CGMCC 1.12925</strain>
    </source>
</reference>
<dbReference type="InterPro" id="IPR025970">
    <property type="entry name" value="SusE"/>
</dbReference>
<dbReference type="AlphaFoldDB" id="A0A917A349"/>
<evidence type="ECO:0000313" key="4">
    <source>
        <dbReference type="Proteomes" id="UP000599688"/>
    </source>
</evidence>
<dbReference type="Gene3D" id="2.60.40.3620">
    <property type="match status" value="2"/>
</dbReference>
<accession>A0A917A349</accession>
<feature type="chain" id="PRO_5037851414" description="SusE outer membrane protein domain-containing protein" evidence="1">
    <location>
        <begin position="21"/>
        <end position="418"/>
    </location>
</feature>
<proteinExistence type="predicted"/>
<dbReference type="EMBL" id="BMGL01000015">
    <property type="protein sequence ID" value="GGE21834.1"/>
    <property type="molecule type" value="Genomic_DNA"/>
</dbReference>
<evidence type="ECO:0000256" key="1">
    <source>
        <dbReference type="SAM" id="SignalP"/>
    </source>
</evidence>